<dbReference type="Pfam" id="PF09527">
    <property type="entry name" value="ATPase_gene1"/>
    <property type="match status" value="1"/>
</dbReference>
<gene>
    <name evidence="2" type="ORF">CVV26_01450</name>
</gene>
<sequence>MNNKKNDKENFLTTLSLAWELGYLIALPLIFFALVGHFLDKYFFTSPWLFLFGILLAIIISVYIVYKKTIKVIKSIEKIEIKK</sequence>
<comment type="caution">
    <text evidence="2">The sequence shown here is derived from an EMBL/GenBank/DDBJ whole genome shotgun (WGS) entry which is preliminary data.</text>
</comment>
<keyword evidence="1" id="KW-0472">Membrane</keyword>
<dbReference type="EMBL" id="PGYQ01000004">
    <property type="protein sequence ID" value="PKL72474.1"/>
    <property type="molecule type" value="Genomic_DNA"/>
</dbReference>
<accession>A0A2N1UNQ7</accession>
<evidence type="ECO:0008006" key="4">
    <source>
        <dbReference type="Google" id="ProtNLM"/>
    </source>
</evidence>
<evidence type="ECO:0000313" key="3">
    <source>
        <dbReference type="Proteomes" id="UP000233414"/>
    </source>
</evidence>
<organism evidence="2 3">
    <name type="scientific">Candidatus Kuenenbacteria bacterium HGW-Kuenenbacteria-1</name>
    <dbReference type="NCBI Taxonomy" id="2013812"/>
    <lineage>
        <taxon>Bacteria</taxon>
        <taxon>Candidatus Kueneniibacteriota</taxon>
    </lineage>
</organism>
<protein>
    <recommendedName>
        <fullName evidence="4">AtpZ/AtpI family protein</fullName>
    </recommendedName>
</protein>
<feature type="transmembrane region" description="Helical" evidence="1">
    <location>
        <begin position="21"/>
        <end position="39"/>
    </location>
</feature>
<feature type="transmembrane region" description="Helical" evidence="1">
    <location>
        <begin position="45"/>
        <end position="66"/>
    </location>
</feature>
<reference evidence="2 3" key="1">
    <citation type="journal article" date="2017" name="ISME J.">
        <title>Potential for microbial H2 and metal transformations associated with novel bacteria and archaea in deep terrestrial subsurface sediments.</title>
        <authorList>
            <person name="Hernsdorf A.W."/>
            <person name="Amano Y."/>
            <person name="Miyakawa K."/>
            <person name="Ise K."/>
            <person name="Suzuki Y."/>
            <person name="Anantharaman K."/>
            <person name="Probst A."/>
            <person name="Burstein D."/>
            <person name="Thomas B.C."/>
            <person name="Banfield J.F."/>
        </authorList>
    </citation>
    <scope>NUCLEOTIDE SEQUENCE [LARGE SCALE GENOMIC DNA]</scope>
    <source>
        <strain evidence="2">HGW-Kuenenbacteria-1</strain>
    </source>
</reference>
<evidence type="ECO:0000256" key="1">
    <source>
        <dbReference type="SAM" id="Phobius"/>
    </source>
</evidence>
<name>A0A2N1UNQ7_9BACT</name>
<evidence type="ECO:0000313" key="2">
    <source>
        <dbReference type="EMBL" id="PKL72474.1"/>
    </source>
</evidence>
<dbReference type="InterPro" id="IPR032820">
    <property type="entry name" value="ATPase_put"/>
</dbReference>
<proteinExistence type="predicted"/>
<keyword evidence="1" id="KW-1133">Transmembrane helix</keyword>
<dbReference type="Proteomes" id="UP000233414">
    <property type="component" value="Unassembled WGS sequence"/>
</dbReference>
<keyword evidence="1" id="KW-0812">Transmembrane</keyword>
<dbReference type="AlphaFoldDB" id="A0A2N1UNQ7"/>